<organism evidence="1">
    <name type="scientific">Candidatus Moduliflexus flocculans</name>
    <dbReference type="NCBI Taxonomy" id="1499966"/>
    <lineage>
        <taxon>Bacteria</taxon>
        <taxon>Candidatus Moduliflexota</taxon>
        <taxon>Candidatus Moduliflexia</taxon>
        <taxon>Candidatus Moduliflexales</taxon>
        <taxon>Candidatus Moduliflexaceae</taxon>
    </lineage>
</organism>
<name>A0A081BQC8_9BACT</name>
<proteinExistence type="predicted"/>
<gene>
    <name evidence="1" type="ORF">U14_03846</name>
</gene>
<protein>
    <recommendedName>
        <fullName evidence="3">Phospholipase C/D domain-containing protein</fullName>
    </recommendedName>
</protein>
<sequence>MPLPMVHLAVAIQVRAGRNDAFLPSYLLGSIAPDAIHVRPDAGEKEKHRVHLRSSSKSLELPRLQQLLARYWPQAPEMAEFAEGYAVHLLTDRRWIASVYPTFYEKLPADMTHAERRALYYQETDQIDFNLYHHTPWRVEAWEQISCARPVDFDNFLTADELAQWQARVLNWFGGMKQEPGICPHYITDALVKQFIAQAAEEIRGTLTAWKGLV</sequence>
<evidence type="ECO:0000313" key="2">
    <source>
        <dbReference type="Proteomes" id="UP000030700"/>
    </source>
</evidence>
<dbReference type="EMBL" id="DF820458">
    <property type="protein sequence ID" value="GAK52594.1"/>
    <property type="molecule type" value="Genomic_DNA"/>
</dbReference>
<dbReference type="Proteomes" id="UP000030700">
    <property type="component" value="Unassembled WGS sequence"/>
</dbReference>
<dbReference type="HOGENOM" id="CLU_111912_0_0_0"/>
<reference evidence="1" key="1">
    <citation type="journal article" date="2015" name="PeerJ">
        <title>First genomic representation of candidate bacterial phylum KSB3 points to enhanced environmental sensing as a trigger of wastewater bulking.</title>
        <authorList>
            <person name="Sekiguchi Y."/>
            <person name="Ohashi A."/>
            <person name="Parks D.H."/>
            <person name="Yamauchi T."/>
            <person name="Tyson G.W."/>
            <person name="Hugenholtz P."/>
        </authorList>
    </citation>
    <scope>NUCLEOTIDE SEQUENCE [LARGE SCALE GENOMIC DNA]</scope>
</reference>
<dbReference type="STRING" id="1499966.U14_03846"/>
<evidence type="ECO:0008006" key="3">
    <source>
        <dbReference type="Google" id="ProtNLM"/>
    </source>
</evidence>
<keyword evidence="2" id="KW-1185">Reference proteome</keyword>
<accession>A0A081BQC8</accession>
<evidence type="ECO:0000313" key="1">
    <source>
        <dbReference type="EMBL" id="GAK52594.1"/>
    </source>
</evidence>
<dbReference type="AlphaFoldDB" id="A0A081BQC8"/>